<feature type="compositionally biased region" description="Basic and acidic residues" evidence="8">
    <location>
        <begin position="314"/>
        <end position="328"/>
    </location>
</feature>
<dbReference type="Gene3D" id="3.30.40.10">
    <property type="entry name" value="Zinc/RING finger domain, C3HC4 (zinc finger)"/>
    <property type="match status" value="1"/>
</dbReference>
<dbReference type="GO" id="GO:0005524">
    <property type="term" value="F:ATP binding"/>
    <property type="evidence" value="ECO:0007669"/>
    <property type="project" value="UniProtKB-KW"/>
</dbReference>
<feature type="compositionally biased region" description="Basic and acidic residues" evidence="8">
    <location>
        <begin position="271"/>
        <end position="286"/>
    </location>
</feature>
<protein>
    <submittedName>
        <fullName evidence="10">OLC1v1023146C1</fullName>
    </submittedName>
</protein>
<dbReference type="Gene3D" id="3.40.50.300">
    <property type="entry name" value="P-loop containing nucleotide triphosphate hydrolases"/>
    <property type="match status" value="1"/>
</dbReference>
<dbReference type="SMART" id="SM00382">
    <property type="entry name" value="AAA"/>
    <property type="match status" value="1"/>
</dbReference>
<gene>
    <name evidence="10" type="ORF">OLC1_LOCUS1231</name>
</gene>
<evidence type="ECO:0000313" key="10">
    <source>
        <dbReference type="EMBL" id="CAI9088723.1"/>
    </source>
</evidence>
<dbReference type="SUPFAM" id="SSF52540">
    <property type="entry name" value="P-loop containing nucleoside triphosphate hydrolases"/>
    <property type="match status" value="1"/>
</dbReference>
<sequence length="1868" mass="205540">MGVIEECTDSNIPSVCEESTKKIQFEATKIDIVFVMRFPSSLESAVSERDKDKVLKNSRSKKKHKRLDAICENVYTRNHNNAVEKEEMSVANVEENENDRRRSTRVRRAPEVLDASPLPPKKRRKMDKRRGLSGVAKGKRVTGVKSEDLCSISEGREESLSRWRSRLRTKVKGKHARFGGGAKGTYSPSSKKKLFEGTHELKEETVMEIRQSDNEDECVGGTSSDGKSKMLGEEKVAFRIQRSGNEEESVGRRSSAAKSKKLGSAKVLSSLEKENKETDLPDAPREEEVDEDFDLGSSEGNALVLKGGTDCVNDDAKDDFGTSEVVEKEETETQGCSPSDEYPCNEDSEMLLDKQTSGTVERPIDTVEVDGAIEDSAKVGEHPVGAAEGNDVAEDQSKVDELPNGAPQGVSIEKLDRKPDATYRTHRPIRIKEGRRCGLCGGGTDGKPPKKLVHYGCGSDDEACSGDSASDEPNYDVWDGFGDEPNWLGRLLGPVNDRFGIAGIWVHQQCAVWSPEVYFAGLGCLKNVRAALYRGRVLKCSRCGRPGATIGCRVDRCPKTYHLPCARDTGSIFDHRKFLIACADHRHIFQPEGSQYLHRLKKMKLKKMKLEIRKVSNDALRKDVEAEEKWLEHCGEDEEFLKRESKRLHRDLLRIAPTYIGGSGSDSSTEMQFQGWESVAGLQDVIQCMKEVVILPLLYPEFFSNLGITPPRGVLLHGYPGTGKTLVVRALIGSCAHGDRRIAYFARKGADCLGKYVGDAERQLRLLFQVAEKSQPSIIFFDEIDGLAPSRSRQQDQTHSSVVSTLLALMDGLKSRGSVVVIGATNRPDAIDPALRRPGRFDREIYFPLPSVKDREAILSLHTRKWPKQISGSVLKWVARRTVGFAGADLQALCTQAAIIALRRNFPLQELLAGAGGDALLCKRPPLPSFTVEEKDWLDALSLAPPPCSLREAGNAANDVISSPLPVHLVPCLLPPLSKLIVSLYLEERIWLPPPLHKVATLIKNVIVSALVERAVVDDKWWSHLPDLLREDDILKKIEDKLSRTTILTDAFGSFDPMEDVGDDRCSSFKPSRLQRVGVLSGISNSISLESGVKSGYRILVSGEARSGQRHLSSCLLHCFSGNIEIRKLDLATLFQEGRGDVLQGLTAILMRSVSVGSCLIFLPRIDLWALETCSQPCEESQCSPSNTATEEFSQSSESQAAEKIVTYLWNSFVEQVESISVQTPLMIMATTEVPLLDLPLGIKQFFGCEILKCGLLNPSKDTVPRFPVEIDGHLNHVSVTDTSAERLLLDLVQYYIHFLRLEIHSNSLCDKKSSDFVELSADAIISSSDPGSTTEGGTAPVTSVPVHNPVKGKSSLLAAISTFGYQILKYPHFAELCWVTSKLKEGPCSRIDGPWKGWPFNSCIVRPLNSKEGFAVTSTSSATKNMDKSSVARGLIAVGLSAYRGEYTSLRAFTLDIRKVLEILVGCIDAKIQTGKDKYKFFRLLSQVAYFEDIVISWAYSLRSLEVDAPCSSPGLTRTGSLTNPNSFKQSLCDGGKGKSSDEILHEPEKQEQISREVSVKDTVDHQVAGYDTNHQNKSEELGSVHKQAPVLRVSDNSASTSEIRNPLSNGMISEACMPVDTGNDTEIGSGSEGCERANGFLRQDSSAFEDGALVSGNKFGMELNKEDAAVALASNGTAMDNGTRSSLESCLKSSSRLPMSCMYLCCSRCLVNLYNLLLKLINNEWKVKGSSEAVEDFHDVVSSLSISLQSAVRKMFAKNCVSSESDEKLMQEKCCNNHQCTQMCISQCKISERGPVVPMECSSHSTGEDGAAEGKVFPNPRFDFNTKFFFRDGVLVSGLDTGGKDSLHCKFEKLCLCSLVECIESS</sequence>
<evidence type="ECO:0000256" key="6">
    <source>
        <dbReference type="ARBA" id="ARBA00022840"/>
    </source>
</evidence>
<evidence type="ECO:0000256" key="4">
    <source>
        <dbReference type="ARBA" id="ARBA00022771"/>
    </source>
</evidence>
<dbReference type="Pfam" id="PF13771">
    <property type="entry name" value="zf-HC5HC2H"/>
    <property type="match status" value="1"/>
</dbReference>
<keyword evidence="7" id="KW-0103">Bromodomain</keyword>
<keyword evidence="5" id="KW-0862">Zinc</keyword>
<dbReference type="EMBL" id="OX459118">
    <property type="protein sequence ID" value="CAI9088723.1"/>
    <property type="molecule type" value="Genomic_DNA"/>
</dbReference>
<name>A0AAV1C284_OLDCO</name>
<dbReference type="FunFam" id="1.10.8.60:FF:000084">
    <property type="entry name" value="p-loop containing nucleoside triphosphate hydrolase superfamily protein"/>
    <property type="match status" value="1"/>
</dbReference>
<dbReference type="GO" id="GO:0003682">
    <property type="term" value="F:chromatin binding"/>
    <property type="evidence" value="ECO:0007669"/>
    <property type="project" value="TreeGrafter"/>
</dbReference>
<dbReference type="GO" id="GO:0045815">
    <property type="term" value="P:transcription initiation-coupled chromatin remodeling"/>
    <property type="evidence" value="ECO:0007669"/>
    <property type="project" value="TreeGrafter"/>
</dbReference>
<dbReference type="InterPro" id="IPR013083">
    <property type="entry name" value="Znf_RING/FYVE/PHD"/>
</dbReference>
<feature type="region of interest" description="Disordered" evidence="8">
    <location>
        <begin position="209"/>
        <end position="419"/>
    </location>
</feature>
<feature type="domain" description="PHD-type" evidence="9">
    <location>
        <begin position="466"/>
        <end position="586"/>
    </location>
</feature>
<dbReference type="Gene3D" id="1.10.8.60">
    <property type="match status" value="1"/>
</dbReference>
<organism evidence="10 11">
    <name type="scientific">Oldenlandia corymbosa var. corymbosa</name>
    <dbReference type="NCBI Taxonomy" id="529605"/>
    <lineage>
        <taxon>Eukaryota</taxon>
        <taxon>Viridiplantae</taxon>
        <taxon>Streptophyta</taxon>
        <taxon>Embryophyta</taxon>
        <taxon>Tracheophyta</taxon>
        <taxon>Spermatophyta</taxon>
        <taxon>Magnoliopsida</taxon>
        <taxon>eudicotyledons</taxon>
        <taxon>Gunneridae</taxon>
        <taxon>Pentapetalae</taxon>
        <taxon>asterids</taxon>
        <taxon>lamiids</taxon>
        <taxon>Gentianales</taxon>
        <taxon>Rubiaceae</taxon>
        <taxon>Rubioideae</taxon>
        <taxon>Spermacoceae</taxon>
        <taxon>Hedyotis-Oldenlandia complex</taxon>
        <taxon>Oldenlandia</taxon>
    </lineage>
</organism>
<feature type="compositionally biased region" description="Basic and acidic residues" evidence="8">
    <location>
        <begin position="226"/>
        <end position="237"/>
    </location>
</feature>
<dbReference type="PANTHER" id="PTHR23069:SF7">
    <property type="entry name" value="P-LOOP CONTAINING NUCLEOSIDE TRIPHOSPHATE HYDROLASES SUPERFAMILY PROTEIN"/>
    <property type="match status" value="1"/>
</dbReference>
<evidence type="ECO:0000256" key="1">
    <source>
        <dbReference type="ARBA" id="ARBA00006914"/>
    </source>
</evidence>
<dbReference type="InterPro" id="IPR045199">
    <property type="entry name" value="ATAD2-like"/>
</dbReference>
<evidence type="ECO:0000256" key="2">
    <source>
        <dbReference type="ARBA" id="ARBA00022723"/>
    </source>
</evidence>
<dbReference type="Pfam" id="PF00004">
    <property type="entry name" value="AAA"/>
    <property type="match status" value="1"/>
</dbReference>
<keyword evidence="4" id="KW-0863">Zinc-finger</keyword>
<keyword evidence="3" id="KW-0547">Nucleotide-binding</keyword>
<dbReference type="GO" id="GO:0042393">
    <property type="term" value="F:histone binding"/>
    <property type="evidence" value="ECO:0007669"/>
    <property type="project" value="TreeGrafter"/>
</dbReference>
<dbReference type="GO" id="GO:0008270">
    <property type="term" value="F:zinc ion binding"/>
    <property type="evidence" value="ECO:0007669"/>
    <property type="project" value="UniProtKB-KW"/>
</dbReference>
<feature type="region of interest" description="Disordered" evidence="8">
    <location>
        <begin position="85"/>
        <end position="139"/>
    </location>
</feature>
<evidence type="ECO:0000313" key="11">
    <source>
        <dbReference type="Proteomes" id="UP001161247"/>
    </source>
</evidence>
<dbReference type="GO" id="GO:0016887">
    <property type="term" value="F:ATP hydrolysis activity"/>
    <property type="evidence" value="ECO:0007669"/>
    <property type="project" value="InterPro"/>
</dbReference>
<dbReference type="Proteomes" id="UP001161247">
    <property type="component" value="Chromosome 1"/>
</dbReference>
<dbReference type="InterPro" id="IPR003593">
    <property type="entry name" value="AAA+_ATPase"/>
</dbReference>
<evidence type="ECO:0000259" key="9">
    <source>
        <dbReference type="PROSITE" id="PS51805"/>
    </source>
</evidence>
<dbReference type="InterPro" id="IPR027417">
    <property type="entry name" value="P-loop_NTPase"/>
</dbReference>
<keyword evidence="11" id="KW-1185">Reference proteome</keyword>
<dbReference type="FunFam" id="3.40.50.300:FF:000061">
    <property type="entry name" value="ATPase family, AAA domain-containing 2"/>
    <property type="match status" value="1"/>
</dbReference>
<dbReference type="InterPro" id="IPR003960">
    <property type="entry name" value="ATPase_AAA_CS"/>
</dbReference>
<accession>A0AAV1C284</accession>
<evidence type="ECO:0000256" key="7">
    <source>
        <dbReference type="ARBA" id="ARBA00023117"/>
    </source>
</evidence>
<dbReference type="PROSITE" id="PS51805">
    <property type="entry name" value="EPHD"/>
    <property type="match status" value="1"/>
</dbReference>
<evidence type="ECO:0000256" key="5">
    <source>
        <dbReference type="ARBA" id="ARBA00022833"/>
    </source>
</evidence>
<keyword evidence="2" id="KW-0479">Metal-binding</keyword>
<dbReference type="Pfam" id="PF17862">
    <property type="entry name" value="AAA_lid_3"/>
    <property type="match status" value="1"/>
</dbReference>
<proteinExistence type="inferred from homology"/>
<dbReference type="GO" id="GO:0006337">
    <property type="term" value="P:nucleosome disassembly"/>
    <property type="evidence" value="ECO:0007669"/>
    <property type="project" value="TreeGrafter"/>
</dbReference>
<evidence type="ECO:0000256" key="3">
    <source>
        <dbReference type="ARBA" id="ARBA00022741"/>
    </source>
</evidence>
<dbReference type="PROSITE" id="PS00674">
    <property type="entry name" value="AAA"/>
    <property type="match status" value="1"/>
</dbReference>
<dbReference type="GO" id="GO:0006334">
    <property type="term" value="P:nucleosome assembly"/>
    <property type="evidence" value="ECO:0007669"/>
    <property type="project" value="TreeGrafter"/>
</dbReference>
<dbReference type="InterPro" id="IPR034732">
    <property type="entry name" value="EPHD"/>
</dbReference>
<dbReference type="FunFam" id="3.30.40.10:FF:000739">
    <property type="entry name" value="P-loop containing nucleoside triphosphate hydrolases superfamily protein"/>
    <property type="match status" value="1"/>
</dbReference>
<dbReference type="InterPro" id="IPR041569">
    <property type="entry name" value="AAA_lid_3"/>
</dbReference>
<dbReference type="PANTHER" id="PTHR23069">
    <property type="entry name" value="AAA DOMAIN-CONTAINING"/>
    <property type="match status" value="1"/>
</dbReference>
<reference evidence="10" key="1">
    <citation type="submission" date="2023-03" db="EMBL/GenBank/DDBJ databases">
        <authorList>
            <person name="Julca I."/>
        </authorList>
    </citation>
    <scope>NUCLEOTIDE SEQUENCE</scope>
</reference>
<dbReference type="InterPro" id="IPR003959">
    <property type="entry name" value="ATPase_AAA_core"/>
</dbReference>
<dbReference type="GO" id="GO:0005634">
    <property type="term" value="C:nucleus"/>
    <property type="evidence" value="ECO:0007669"/>
    <property type="project" value="TreeGrafter"/>
</dbReference>
<comment type="similarity">
    <text evidence="1">Belongs to the AAA ATPase family.</text>
</comment>
<keyword evidence="6" id="KW-0067">ATP-binding</keyword>
<evidence type="ECO:0000256" key="8">
    <source>
        <dbReference type="SAM" id="MobiDB-lite"/>
    </source>
</evidence>